<dbReference type="SMART" id="SM00862">
    <property type="entry name" value="Trans_reg_C"/>
    <property type="match status" value="1"/>
</dbReference>
<keyword evidence="7" id="KW-1185">Reference proteome</keyword>
<dbReference type="PROSITE" id="PS50110">
    <property type="entry name" value="RESPONSE_REGULATORY"/>
    <property type="match status" value="1"/>
</dbReference>
<dbReference type="PANTHER" id="PTHR48111">
    <property type="entry name" value="REGULATOR OF RPOS"/>
    <property type="match status" value="1"/>
</dbReference>
<dbReference type="EMBL" id="JBDIZK010000003">
    <property type="protein sequence ID" value="MEN3746754.1"/>
    <property type="molecule type" value="Genomic_DNA"/>
</dbReference>
<dbReference type="InterPro" id="IPR039420">
    <property type="entry name" value="WalR-like"/>
</dbReference>
<dbReference type="SMART" id="SM00448">
    <property type="entry name" value="REC"/>
    <property type="match status" value="1"/>
</dbReference>
<dbReference type="SUPFAM" id="SSF52172">
    <property type="entry name" value="CheY-like"/>
    <property type="match status" value="1"/>
</dbReference>
<dbReference type="Gene3D" id="3.40.50.2300">
    <property type="match status" value="1"/>
</dbReference>
<dbReference type="RefSeq" id="WP_346245755.1">
    <property type="nucleotide sequence ID" value="NZ_JBDIZK010000003.1"/>
</dbReference>
<evidence type="ECO:0000256" key="1">
    <source>
        <dbReference type="ARBA" id="ARBA00023125"/>
    </source>
</evidence>
<dbReference type="CDD" id="cd00383">
    <property type="entry name" value="trans_reg_C"/>
    <property type="match status" value="1"/>
</dbReference>
<accession>A0ABV0B589</accession>
<feature type="domain" description="Response regulatory" evidence="4">
    <location>
        <begin position="2"/>
        <end position="116"/>
    </location>
</feature>
<gene>
    <name evidence="6" type="ORF">TPR58_06220</name>
</gene>
<dbReference type="PANTHER" id="PTHR48111:SF36">
    <property type="entry name" value="TRANSCRIPTIONAL REGULATORY PROTEIN CUTR"/>
    <property type="match status" value="1"/>
</dbReference>
<evidence type="ECO:0000259" key="4">
    <source>
        <dbReference type="PROSITE" id="PS50110"/>
    </source>
</evidence>
<comment type="caution">
    <text evidence="6">The sequence shown here is derived from an EMBL/GenBank/DDBJ whole genome shotgun (WGS) entry which is preliminary data.</text>
</comment>
<keyword evidence="1 3" id="KW-0238">DNA-binding</keyword>
<feature type="modified residue" description="4-aspartylphosphate" evidence="2">
    <location>
        <position position="51"/>
    </location>
</feature>
<dbReference type="InterPro" id="IPR036388">
    <property type="entry name" value="WH-like_DNA-bd_sf"/>
</dbReference>
<dbReference type="Gene3D" id="1.10.10.10">
    <property type="entry name" value="Winged helix-like DNA-binding domain superfamily/Winged helix DNA-binding domain"/>
    <property type="match status" value="1"/>
</dbReference>
<keyword evidence="2" id="KW-0597">Phosphoprotein</keyword>
<sequence length="225" mass="23634">MRLLIVEDSAELVAMLGRLLAAAGLASDHAATAEDAALLLRTNAYAAVVLDIGLPDGSGLDVVRTLRSVQDATPVLMLTARGSVADKVAGLAAGGDDYLVKPFAPEELVARIQALLRRSGAIVDRVIACGNIAFDPVRREVRIAGATTILSARELSVLEALIRRSERVVAKSAVEAQLFGIDDDLGSNAIEVYVHRLRRRLSMAGATAQIVTIRGLGYMLAGPAA</sequence>
<dbReference type="InterPro" id="IPR001867">
    <property type="entry name" value="OmpR/PhoB-type_DNA-bd"/>
</dbReference>
<reference evidence="6 7" key="1">
    <citation type="submission" date="2024-05" db="EMBL/GenBank/DDBJ databases">
        <title>Sphingomonas sp. HF-S3 16S ribosomal RNA gene Genome sequencing and assembly.</title>
        <authorList>
            <person name="Lee H."/>
        </authorList>
    </citation>
    <scope>NUCLEOTIDE SEQUENCE [LARGE SCALE GENOMIC DNA]</scope>
    <source>
        <strain evidence="6 7">HF-S3</strain>
    </source>
</reference>
<dbReference type="Pfam" id="PF00486">
    <property type="entry name" value="Trans_reg_C"/>
    <property type="match status" value="1"/>
</dbReference>
<evidence type="ECO:0000259" key="5">
    <source>
        <dbReference type="PROSITE" id="PS51755"/>
    </source>
</evidence>
<evidence type="ECO:0000313" key="6">
    <source>
        <dbReference type="EMBL" id="MEN3746754.1"/>
    </source>
</evidence>
<name>A0ABV0B589_9SPHN</name>
<feature type="domain" description="OmpR/PhoB-type" evidence="5">
    <location>
        <begin position="124"/>
        <end position="222"/>
    </location>
</feature>
<protein>
    <submittedName>
        <fullName evidence="6">Response regulator transcription factor</fullName>
    </submittedName>
</protein>
<dbReference type="Pfam" id="PF00072">
    <property type="entry name" value="Response_reg"/>
    <property type="match status" value="1"/>
</dbReference>
<feature type="DNA-binding region" description="OmpR/PhoB-type" evidence="3">
    <location>
        <begin position="124"/>
        <end position="222"/>
    </location>
</feature>
<evidence type="ECO:0000256" key="2">
    <source>
        <dbReference type="PROSITE-ProRule" id="PRU00169"/>
    </source>
</evidence>
<dbReference type="InterPro" id="IPR011006">
    <property type="entry name" value="CheY-like_superfamily"/>
</dbReference>
<proteinExistence type="predicted"/>
<evidence type="ECO:0000313" key="7">
    <source>
        <dbReference type="Proteomes" id="UP001427805"/>
    </source>
</evidence>
<dbReference type="InterPro" id="IPR001789">
    <property type="entry name" value="Sig_transdc_resp-reg_receiver"/>
</dbReference>
<dbReference type="PROSITE" id="PS51755">
    <property type="entry name" value="OMPR_PHOB"/>
    <property type="match status" value="1"/>
</dbReference>
<dbReference type="Proteomes" id="UP001427805">
    <property type="component" value="Unassembled WGS sequence"/>
</dbReference>
<evidence type="ECO:0000256" key="3">
    <source>
        <dbReference type="PROSITE-ProRule" id="PRU01091"/>
    </source>
</evidence>
<organism evidence="6 7">
    <name type="scientific">Sphingomonas rustica</name>
    <dbReference type="NCBI Taxonomy" id="3103142"/>
    <lineage>
        <taxon>Bacteria</taxon>
        <taxon>Pseudomonadati</taxon>
        <taxon>Pseudomonadota</taxon>
        <taxon>Alphaproteobacteria</taxon>
        <taxon>Sphingomonadales</taxon>
        <taxon>Sphingomonadaceae</taxon>
        <taxon>Sphingomonas</taxon>
    </lineage>
</organism>
<dbReference type="Gene3D" id="6.10.250.690">
    <property type="match status" value="1"/>
</dbReference>